<feature type="compositionally biased region" description="Basic and acidic residues" evidence="1">
    <location>
        <begin position="55"/>
        <end position="72"/>
    </location>
</feature>
<evidence type="ECO:0000256" key="2">
    <source>
        <dbReference type="SAM" id="Phobius"/>
    </source>
</evidence>
<keyword evidence="2" id="KW-0812">Transmembrane</keyword>
<sequence>MLHCPLHFTAAAIFVSCCVRILVFPRKWVCRSPSITGAFRIFEARSRCIQIATGEGEHHRDKGSERRRDRGE</sequence>
<dbReference type="AlphaFoldDB" id="A0ABD1ZQJ0"/>
<feature type="transmembrane region" description="Helical" evidence="2">
    <location>
        <begin position="6"/>
        <end position="23"/>
    </location>
</feature>
<reference evidence="3 4" key="1">
    <citation type="submission" date="2024-09" db="EMBL/GenBank/DDBJ databases">
        <title>Chromosome-scale assembly of Riccia fluitans.</title>
        <authorList>
            <person name="Paukszto L."/>
            <person name="Sawicki J."/>
            <person name="Karawczyk K."/>
            <person name="Piernik-Szablinska J."/>
            <person name="Szczecinska M."/>
            <person name="Mazdziarz M."/>
        </authorList>
    </citation>
    <scope>NUCLEOTIDE SEQUENCE [LARGE SCALE GENOMIC DNA]</scope>
    <source>
        <strain evidence="3">Rf_01</strain>
        <tissue evidence="3">Aerial parts of the thallus</tissue>
    </source>
</reference>
<evidence type="ECO:0000313" key="4">
    <source>
        <dbReference type="Proteomes" id="UP001605036"/>
    </source>
</evidence>
<name>A0ABD1ZQJ0_9MARC</name>
<keyword evidence="4" id="KW-1185">Reference proteome</keyword>
<accession>A0ABD1ZQJ0</accession>
<evidence type="ECO:0000256" key="1">
    <source>
        <dbReference type="SAM" id="MobiDB-lite"/>
    </source>
</evidence>
<proteinExistence type="predicted"/>
<feature type="region of interest" description="Disordered" evidence="1">
    <location>
        <begin position="53"/>
        <end position="72"/>
    </location>
</feature>
<keyword evidence="2" id="KW-1133">Transmembrane helix</keyword>
<evidence type="ECO:0000313" key="3">
    <source>
        <dbReference type="EMBL" id="KAL2653643.1"/>
    </source>
</evidence>
<protein>
    <recommendedName>
        <fullName evidence="5">Secreted protein</fullName>
    </recommendedName>
</protein>
<gene>
    <name evidence="3" type="ORF">R1flu_021771</name>
</gene>
<keyword evidence="2" id="KW-0472">Membrane</keyword>
<dbReference type="Proteomes" id="UP001605036">
    <property type="component" value="Unassembled WGS sequence"/>
</dbReference>
<comment type="caution">
    <text evidence="3">The sequence shown here is derived from an EMBL/GenBank/DDBJ whole genome shotgun (WGS) entry which is preliminary data.</text>
</comment>
<evidence type="ECO:0008006" key="5">
    <source>
        <dbReference type="Google" id="ProtNLM"/>
    </source>
</evidence>
<dbReference type="EMBL" id="JBHFFA010000001">
    <property type="protein sequence ID" value="KAL2653643.1"/>
    <property type="molecule type" value="Genomic_DNA"/>
</dbReference>
<organism evidence="3 4">
    <name type="scientific">Riccia fluitans</name>
    <dbReference type="NCBI Taxonomy" id="41844"/>
    <lineage>
        <taxon>Eukaryota</taxon>
        <taxon>Viridiplantae</taxon>
        <taxon>Streptophyta</taxon>
        <taxon>Embryophyta</taxon>
        <taxon>Marchantiophyta</taxon>
        <taxon>Marchantiopsida</taxon>
        <taxon>Marchantiidae</taxon>
        <taxon>Marchantiales</taxon>
        <taxon>Ricciaceae</taxon>
        <taxon>Riccia</taxon>
    </lineage>
</organism>